<dbReference type="Proteomes" id="UP000515151">
    <property type="component" value="Chromosome 2"/>
</dbReference>
<dbReference type="InterPro" id="IPR045249">
    <property type="entry name" value="HARBI1-like"/>
</dbReference>
<dbReference type="Gene3D" id="2.40.50.140">
    <property type="entry name" value="Nucleic acid-binding proteins"/>
    <property type="match status" value="1"/>
</dbReference>
<dbReference type="RefSeq" id="XP_031378457.1">
    <property type="nucleotide sequence ID" value="XM_031522597.1"/>
</dbReference>
<dbReference type="InterPro" id="IPR058353">
    <property type="entry name" value="DUF8040"/>
</dbReference>
<evidence type="ECO:0000313" key="5">
    <source>
        <dbReference type="Proteomes" id="UP000515151"/>
    </source>
</evidence>
<evidence type="ECO:0000256" key="2">
    <source>
        <dbReference type="ARBA" id="ARBA00022884"/>
    </source>
</evidence>
<dbReference type="GO" id="GO:0000049">
    <property type="term" value="F:tRNA binding"/>
    <property type="evidence" value="ECO:0007669"/>
    <property type="project" value="UniProtKB-UniRule"/>
</dbReference>
<dbReference type="PROSITE" id="PS50886">
    <property type="entry name" value="TRBD"/>
    <property type="match status" value="1"/>
</dbReference>
<gene>
    <name evidence="6" type="primary">LOC116193850</name>
</gene>
<name>A0A6P8C4M1_PUNGR</name>
<keyword evidence="5" id="KW-1185">Reference proteome</keyword>
<reference evidence="5" key="1">
    <citation type="journal article" date="2020" name="Plant Biotechnol. J.">
        <title>The pomegranate (Punica granatum L.) draft genome dissects genetic divergence between soft- and hard-seeded cultivars.</title>
        <authorList>
            <person name="Luo X."/>
            <person name="Li H."/>
            <person name="Wu Z."/>
            <person name="Yao W."/>
            <person name="Zhao P."/>
            <person name="Cao D."/>
            <person name="Yu H."/>
            <person name="Li K."/>
            <person name="Poudel K."/>
            <person name="Zhao D."/>
            <person name="Zhang F."/>
            <person name="Xia X."/>
            <person name="Chen L."/>
            <person name="Wang Q."/>
            <person name="Jing D."/>
            <person name="Cao S."/>
        </authorList>
    </citation>
    <scope>NUCLEOTIDE SEQUENCE [LARGE SCALE GENOMIC DNA]</scope>
    <source>
        <strain evidence="5">cv. Tunisia</strain>
    </source>
</reference>
<dbReference type="Pfam" id="PF01588">
    <property type="entry name" value="tRNA_bind"/>
    <property type="match status" value="1"/>
</dbReference>
<dbReference type="OrthoDB" id="1698839at2759"/>
<keyword evidence="2 3" id="KW-0694">RNA-binding</keyword>
<dbReference type="SUPFAM" id="SSF50249">
    <property type="entry name" value="Nucleic acid-binding proteins"/>
    <property type="match status" value="1"/>
</dbReference>
<feature type="domain" description="TRNA-binding" evidence="4">
    <location>
        <begin position="56"/>
        <end position="164"/>
    </location>
</feature>
<dbReference type="GeneID" id="116193850"/>
<sequence length="389" mass="44441">MEQMCSMALSEELGFLRPLTVGLFIILVKKPKADTEPNQEKKKVPEAEAVAKDELSVSLLNIRVGLIRKAWKHPSADSLLVEEIDIGETKARQVVSGLAKYCSPDSLTKRETKKTERCSVGRTGEASASQAISLPVPVPDSFFYREDLQSIPLQVDNFILSFILVTDQLSLQSKRKKRKVVALTFCIQMCTIIRGLMGIMLELAALYGPKPSSRSYELKYYRKRDHIRRLVYADDITCTEQLRMDRNAFFKLCHMLQEIGGLKNTRNMHVDEQVAMFLYVLAHHFKNRVIKHQFSRSGEIVSRYFHNVLKATLRLQAHLYKKPQPIAGNSEDQRWKWFKNCLGALDGTYIKIRVPEVDKPRYRTRKGDIATNVLGVCTPDMQFAYVLPG</sequence>
<dbReference type="Pfam" id="PF26138">
    <property type="entry name" value="DUF8040"/>
    <property type="match status" value="1"/>
</dbReference>
<evidence type="ECO:0000259" key="4">
    <source>
        <dbReference type="PROSITE" id="PS50886"/>
    </source>
</evidence>
<dbReference type="InterPro" id="IPR002547">
    <property type="entry name" value="tRNA-bd_dom"/>
</dbReference>
<dbReference type="PANTHER" id="PTHR22930">
    <property type="match status" value="1"/>
</dbReference>
<protein>
    <submittedName>
        <fullName evidence="6">Uncharacterized protein LOC116193850</fullName>
    </submittedName>
</protein>
<proteinExistence type="predicted"/>
<reference evidence="6" key="2">
    <citation type="submission" date="2025-08" db="UniProtKB">
        <authorList>
            <consortium name="RefSeq"/>
        </authorList>
    </citation>
    <scope>IDENTIFICATION</scope>
    <source>
        <tissue evidence="6">Leaf</tissue>
    </source>
</reference>
<accession>A0A6P8C4M1</accession>
<dbReference type="AlphaFoldDB" id="A0A6P8C4M1"/>
<keyword evidence="1 3" id="KW-0820">tRNA-binding</keyword>
<evidence type="ECO:0000256" key="1">
    <source>
        <dbReference type="ARBA" id="ARBA00022555"/>
    </source>
</evidence>
<evidence type="ECO:0000256" key="3">
    <source>
        <dbReference type="PROSITE-ProRule" id="PRU00209"/>
    </source>
</evidence>
<evidence type="ECO:0000313" key="6">
    <source>
        <dbReference type="RefSeq" id="XP_031378457.1"/>
    </source>
</evidence>
<organism evidence="5 6">
    <name type="scientific">Punica granatum</name>
    <name type="common">Pomegranate</name>
    <dbReference type="NCBI Taxonomy" id="22663"/>
    <lineage>
        <taxon>Eukaryota</taxon>
        <taxon>Viridiplantae</taxon>
        <taxon>Streptophyta</taxon>
        <taxon>Embryophyta</taxon>
        <taxon>Tracheophyta</taxon>
        <taxon>Spermatophyta</taxon>
        <taxon>Magnoliopsida</taxon>
        <taxon>eudicotyledons</taxon>
        <taxon>Gunneridae</taxon>
        <taxon>Pentapetalae</taxon>
        <taxon>rosids</taxon>
        <taxon>malvids</taxon>
        <taxon>Myrtales</taxon>
        <taxon>Lythraceae</taxon>
        <taxon>Punica</taxon>
    </lineage>
</organism>
<dbReference type="PANTHER" id="PTHR22930:SF293">
    <property type="entry name" value="PROTEIN ALP1-LIKE"/>
    <property type="match status" value="1"/>
</dbReference>
<dbReference type="InterPro" id="IPR012340">
    <property type="entry name" value="NA-bd_OB-fold"/>
</dbReference>